<proteinExistence type="predicted"/>
<dbReference type="Proteomes" id="UP000257706">
    <property type="component" value="Unassembled WGS sequence"/>
</dbReference>
<protein>
    <submittedName>
        <fullName evidence="1">Host attachment protein</fullName>
    </submittedName>
</protein>
<accession>A0A3B9II20</accession>
<reference evidence="1 2" key="1">
    <citation type="journal article" date="2018" name="Nat. Biotechnol.">
        <title>A standardized bacterial taxonomy based on genome phylogeny substantially revises the tree of life.</title>
        <authorList>
            <person name="Parks D.H."/>
            <person name="Chuvochina M."/>
            <person name="Waite D.W."/>
            <person name="Rinke C."/>
            <person name="Skarshewski A."/>
            <person name="Chaumeil P.A."/>
            <person name="Hugenholtz P."/>
        </authorList>
    </citation>
    <scope>NUCLEOTIDE SEQUENCE [LARGE SCALE GENOMIC DNA]</scope>
    <source>
        <strain evidence="1">UBA8739</strain>
    </source>
</reference>
<dbReference type="EMBL" id="DMAI01000126">
    <property type="protein sequence ID" value="HAE47366.1"/>
    <property type="molecule type" value="Genomic_DNA"/>
</dbReference>
<name>A0A3B9II20_9PROT</name>
<evidence type="ECO:0000313" key="1">
    <source>
        <dbReference type="EMBL" id="HAE47366.1"/>
    </source>
</evidence>
<dbReference type="InterPro" id="IPR019291">
    <property type="entry name" value="Host_attachment_protein"/>
</dbReference>
<evidence type="ECO:0000313" key="2">
    <source>
        <dbReference type="Proteomes" id="UP000257706"/>
    </source>
</evidence>
<organism evidence="1 2">
    <name type="scientific">Tistrella mobilis</name>
    <dbReference type="NCBI Taxonomy" id="171437"/>
    <lineage>
        <taxon>Bacteria</taxon>
        <taxon>Pseudomonadati</taxon>
        <taxon>Pseudomonadota</taxon>
        <taxon>Alphaproteobacteria</taxon>
        <taxon>Geminicoccales</taxon>
        <taxon>Geminicoccaceae</taxon>
        <taxon>Tistrella</taxon>
    </lineage>
</organism>
<sequence length="150" mass="16055">MSQTLHPHTTILVADGRKALFLRPSDDPEASDPVVFLEMTAPGEETVSDRAVRAPGSLQNRIGPRSAIEHPSAHDALEHAFGRAVAEKASALHAAGEIGRLVLVAPPRMLADLRAHLPEGLHGEVVAEIDKELVNRPVPEILEIVTARLG</sequence>
<comment type="caution">
    <text evidence="1">The sequence shown here is derived from an EMBL/GenBank/DDBJ whole genome shotgun (WGS) entry which is preliminary data.</text>
</comment>
<dbReference type="AlphaFoldDB" id="A0A3B9II20"/>
<gene>
    <name evidence="1" type="ORF">DCK97_08095</name>
</gene>
<dbReference type="Pfam" id="PF10116">
    <property type="entry name" value="Host_attach"/>
    <property type="match status" value="1"/>
</dbReference>